<evidence type="ECO:0000256" key="8">
    <source>
        <dbReference type="ARBA" id="ARBA00022692"/>
    </source>
</evidence>
<evidence type="ECO:0000256" key="11">
    <source>
        <dbReference type="ARBA" id="ARBA00023136"/>
    </source>
</evidence>
<evidence type="ECO:0000256" key="5">
    <source>
        <dbReference type="ARBA" id="ARBA00022448"/>
    </source>
</evidence>
<dbReference type="InterPro" id="IPR048279">
    <property type="entry name" value="MdtK-like"/>
</dbReference>
<dbReference type="InterPro" id="IPR050222">
    <property type="entry name" value="MATE_MdtK"/>
</dbReference>
<feature type="transmembrane region" description="Helical" evidence="13">
    <location>
        <begin position="12"/>
        <end position="35"/>
    </location>
</feature>
<dbReference type="PANTHER" id="PTHR43298">
    <property type="entry name" value="MULTIDRUG RESISTANCE PROTEIN NORM-RELATED"/>
    <property type="match status" value="1"/>
</dbReference>
<evidence type="ECO:0000256" key="12">
    <source>
        <dbReference type="ARBA" id="ARBA00031636"/>
    </source>
</evidence>
<dbReference type="NCBIfam" id="TIGR00797">
    <property type="entry name" value="matE"/>
    <property type="match status" value="1"/>
</dbReference>
<evidence type="ECO:0000256" key="10">
    <source>
        <dbReference type="ARBA" id="ARBA00023065"/>
    </source>
</evidence>
<evidence type="ECO:0000256" key="1">
    <source>
        <dbReference type="ARBA" id="ARBA00003408"/>
    </source>
</evidence>
<feature type="transmembrane region" description="Helical" evidence="13">
    <location>
        <begin position="229"/>
        <end position="257"/>
    </location>
</feature>
<evidence type="ECO:0000256" key="6">
    <source>
        <dbReference type="ARBA" id="ARBA00022449"/>
    </source>
</evidence>
<feature type="transmembrane region" description="Helical" evidence="13">
    <location>
        <begin position="263"/>
        <end position="283"/>
    </location>
</feature>
<keyword evidence="8 13" id="KW-0812">Transmembrane</keyword>
<evidence type="ECO:0000256" key="13">
    <source>
        <dbReference type="SAM" id="Phobius"/>
    </source>
</evidence>
<keyword evidence="6" id="KW-0050">Antiport</keyword>
<evidence type="ECO:0000256" key="2">
    <source>
        <dbReference type="ARBA" id="ARBA00004651"/>
    </source>
</evidence>
<dbReference type="Pfam" id="PF01554">
    <property type="entry name" value="MatE"/>
    <property type="match status" value="2"/>
</dbReference>
<dbReference type="GO" id="GO:0006811">
    <property type="term" value="P:monoatomic ion transport"/>
    <property type="evidence" value="ECO:0007669"/>
    <property type="project" value="UniProtKB-KW"/>
</dbReference>
<dbReference type="Proteomes" id="UP000886803">
    <property type="component" value="Unassembled WGS sequence"/>
</dbReference>
<reference evidence="14" key="2">
    <citation type="submission" date="2021-04" db="EMBL/GenBank/DDBJ databases">
        <authorList>
            <person name="Gilroy R."/>
        </authorList>
    </citation>
    <scope>NUCLEOTIDE SEQUENCE</scope>
    <source>
        <strain evidence="14">ChiBcec8-13705</strain>
    </source>
</reference>
<reference evidence="14" key="1">
    <citation type="journal article" date="2021" name="PeerJ">
        <title>Extensive microbial diversity within the chicken gut microbiome revealed by metagenomics and culture.</title>
        <authorList>
            <person name="Gilroy R."/>
            <person name="Ravi A."/>
            <person name="Getino M."/>
            <person name="Pursley I."/>
            <person name="Horton D.L."/>
            <person name="Alikhan N.F."/>
            <person name="Baker D."/>
            <person name="Gharbi K."/>
            <person name="Hall N."/>
            <person name="Watson M."/>
            <person name="Adriaenssens E.M."/>
            <person name="Foster-Nyarko E."/>
            <person name="Jarju S."/>
            <person name="Secka A."/>
            <person name="Antonio M."/>
            <person name="Oren A."/>
            <person name="Chaudhuri R.R."/>
            <person name="La Ragione R."/>
            <person name="Hildebrand F."/>
            <person name="Pallen M.J."/>
        </authorList>
    </citation>
    <scope>NUCLEOTIDE SEQUENCE</scope>
    <source>
        <strain evidence="14">ChiBcec8-13705</strain>
    </source>
</reference>
<accession>A0A9D2M678</accession>
<dbReference type="InterPro" id="IPR002528">
    <property type="entry name" value="MATE_fam"/>
</dbReference>
<comment type="function">
    <text evidence="1">Multidrug efflux pump.</text>
</comment>
<comment type="subcellular location">
    <subcellularLocation>
        <location evidence="2">Cell membrane</location>
        <topology evidence="2">Multi-pass membrane protein</topology>
    </subcellularLocation>
</comment>
<keyword evidence="7" id="KW-1003">Cell membrane</keyword>
<evidence type="ECO:0000313" key="14">
    <source>
        <dbReference type="EMBL" id="HJB41444.1"/>
    </source>
</evidence>
<proteinExistence type="inferred from homology"/>
<feature type="transmembrane region" description="Helical" evidence="13">
    <location>
        <begin position="385"/>
        <end position="404"/>
    </location>
</feature>
<evidence type="ECO:0000256" key="4">
    <source>
        <dbReference type="ARBA" id="ARBA00020268"/>
    </source>
</evidence>
<evidence type="ECO:0000256" key="7">
    <source>
        <dbReference type="ARBA" id="ARBA00022475"/>
    </source>
</evidence>
<feature type="transmembrane region" description="Helical" evidence="13">
    <location>
        <begin position="157"/>
        <end position="179"/>
    </location>
</feature>
<dbReference type="GO" id="GO:0005886">
    <property type="term" value="C:plasma membrane"/>
    <property type="evidence" value="ECO:0007669"/>
    <property type="project" value="UniProtKB-SubCell"/>
</dbReference>
<feature type="transmembrane region" description="Helical" evidence="13">
    <location>
        <begin position="185"/>
        <end position="208"/>
    </location>
</feature>
<dbReference type="GO" id="GO:0015297">
    <property type="term" value="F:antiporter activity"/>
    <property type="evidence" value="ECO:0007669"/>
    <property type="project" value="UniProtKB-KW"/>
</dbReference>
<feature type="transmembrane region" description="Helical" evidence="13">
    <location>
        <begin position="309"/>
        <end position="334"/>
    </location>
</feature>
<sequence length="437" mass="45373">MNNTPLRAFARYASLSTLGMIATSCYILADTFFVAQGLGTNGLAALNLAIPVYNVIHGTGLLLGMGGATKFAILKSQGAHRRANTVYTHTLVIAAAAAVVFMAAGLFGAPVLAALLGAKGEIAGMTATYLRVLLLFSPAFLLNDLFVCFVRNDGAPSLSMAATVVGSLANVVMDYIFIFPCGLGIFGAVLATGFSPVIGICIQAPHWAARRCGFRPQASRPNPRLAGQLLGLGVPALLEQLSGAVVMITFNALILRLAGNTGVAAYGVVANLSLVVLSVYTGIAQGSQPLVSRAWGQGRASEGRRVLRYALTCSLVFAAAVYAVFFFGTGPIAAIFNSEADPALQRMAEQGLRLYFLALPFAAVNVVLATYFASIEQAGPAQAVSLLRGVVVIVPAALALSALFALPGVWLAFPVSEAIVAVVAVALLVRGRKPEKV</sequence>
<keyword evidence="5" id="KW-0813">Transport</keyword>
<protein>
    <recommendedName>
        <fullName evidence="4">Probable multidrug resistance protein NorM</fullName>
    </recommendedName>
    <alternativeName>
        <fullName evidence="12">Multidrug-efflux transporter</fullName>
    </alternativeName>
</protein>
<keyword evidence="11 13" id="KW-0472">Membrane</keyword>
<dbReference type="PANTHER" id="PTHR43298:SF2">
    <property type="entry name" value="FMN_FAD EXPORTER YEEO-RELATED"/>
    <property type="match status" value="1"/>
</dbReference>
<organism evidence="14 15">
    <name type="scientific">Candidatus Gemmiger avicola</name>
    <dbReference type="NCBI Taxonomy" id="2838605"/>
    <lineage>
        <taxon>Bacteria</taxon>
        <taxon>Bacillati</taxon>
        <taxon>Bacillota</taxon>
        <taxon>Clostridia</taxon>
        <taxon>Eubacteriales</taxon>
        <taxon>Gemmiger</taxon>
    </lineage>
</organism>
<dbReference type="AlphaFoldDB" id="A0A9D2M678"/>
<feature type="transmembrane region" description="Helical" evidence="13">
    <location>
        <begin position="410"/>
        <end position="429"/>
    </location>
</feature>
<evidence type="ECO:0000313" key="15">
    <source>
        <dbReference type="Proteomes" id="UP000886803"/>
    </source>
</evidence>
<keyword evidence="10" id="KW-0406">Ion transport</keyword>
<name>A0A9D2M678_9FIRM</name>
<feature type="transmembrane region" description="Helical" evidence="13">
    <location>
        <begin position="55"/>
        <end position="74"/>
    </location>
</feature>
<feature type="transmembrane region" description="Helical" evidence="13">
    <location>
        <begin position="354"/>
        <end position="373"/>
    </location>
</feature>
<dbReference type="PIRSF" id="PIRSF006603">
    <property type="entry name" value="DinF"/>
    <property type="match status" value="1"/>
</dbReference>
<feature type="transmembrane region" description="Helical" evidence="13">
    <location>
        <begin position="86"/>
        <end position="109"/>
    </location>
</feature>
<dbReference type="GO" id="GO:0042910">
    <property type="term" value="F:xenobiotic transmembrane transporter activity"/>
    <property type="evidence" value="ECO:0007669"/>
    <property type="project" value="InterPro"/>
</dbReference>
<dbReference type="EMBL" id="DWYG01000033">
    <property type="protein sequence ID" value="HJB41444.1"/>
    <property type="molecule type" value="Genomic_DNA"/>
</dbReference>
<evidence type="ECO:0000256" key="9">
    <source>
        <dbReference type="ARBA" id="ARBA00022989"/>
    </source>
</evidence>
<keyword evidence="9 13" id="KW-1133">Transmembrane helix</keyword>
<dbReference type="PROSITE" id="PS51257">
    <property type="entry name" value="PROKAR_LIPOPROTEIN"/>
    <property type="match status" value="1"/>
</dbReference>
<evidence type="ECO:0000256" key="3">
    <source>
        <dbReference type="ARBA" id="ARBA00010199"/>
    </source>
</evidence>
<comment type="caution">
    <text evidence="14">The sequence shown here is derived from an EMBL/GenBank/DDBJ whole genome shotgun (WGS) entry which is preliminary data.</text>
</comment>
<comment type="similarity">
    <text evidence="3">Belongs to the multi antimicrobial extrusion (MATE) (TC 2.A.66.1) family.</text>
</comment>
<feature type="transmembrane region" description="Helical" evidence="13">
    <location>
        <begin position="129"/>
        <end position="150"/>
    </location>
</feature>
<gene>
    <name evidence="14" type="ORF">H9945_03010</name>
</gene>